<evidence type="ECO:0000313" key="2">
    <source>
        <dbReference type="EMBL" id="CAI6336040.1"/>
    </source>
</evidence>
<feature type="compositionally biased region" description="Basic and acidic residues" evidence="1">
    <location>
        <begin position="177"/>
        <end position="187"/>
    </location>
</feature>
<feature type="compositionally biased region" description="Polar residues" evidence="1">
    <location>
        <begin position="421"/>
        <end position="433"/>
    </location>
</feature>
<feature type="compositionally biased region" description="Polar residues" evidence="1">
    <location>
        <begin position="247"/>
        <end position="256"/>
    </location>
</feature>
<keyword evidence="3" id="KW-1185">Reference proteome</keyword>
<dbReference type="Proteomes" id="UP001152607">
    <property type="component" value="Unassembled WGS sequence"/>
</dbReference>
<evidence type="ECO:0000313" key="3">
    <source>
        <dbReference type="Proteomes" id="UP001152607"/>
    </source>
</evidence>
<feature type="compositionally biased region" description="Polar residues" evidence="1">
    <location>
        <begin position="128"/>
        <end position="138"/>
    </location>
</feature>
<feature type="region of interest" description="Disordered" evidence="1">
    <location>
        <begin position="120"/>
        <end position="538"/>
    </location>
</feature>
<feature type="compositionally biased region" description="Low complexity" evidence="1">
    <location>
        <begin position="202"/>
        <end position="213"/>
    </location>
</feature>
<sequence length="592" mass="63456">MTAFYIAHERLLLADSLRIYSIDKMRYRLLAFIIASGSVVLAKANAGPSQIAYGNPTSTISKTIYNTENTVHRRDLHDVSEQAREQGYWELMVVINGYDAKIPVFESDAKNFCDQIKTGTPVPAPKNETPSATFSRVSTPIAAETPAPTSDKKGDGGIDPTSAELPNSTASENSSEPAEKSSSKVDSDAPTGTSSGGKSAPTSTVTRSKSSSTIDSEMPTKSTSIDPSTPMSTTATTTASDQKESSAENSETPSKSTPKDPTASAPPSASASPTVGDQSSKQEKSSAEVTQETATTQEVSSTEPSSTSKSAGNTTEEAIAVPTTSGGKDKLENMDTVSFTFPSPTKEAKESQQPSPESTTSAENNDGEKEQSEEAEDDEAGIAWIQRRSTFETTKTKLSRAHLSLPKRHNGEEEEHEESSTQEPKPTTNSDLSKTIDDPHTARETTVFGIAPEPTLQETIVETSQSSLSTSSTPSPSSRSSSSSPPFPSTFPSSQPDPTFKITKANKPTTTTTEMPSSSRPTQPPTITSPPWENEAHRDKVKARKWVHILIGMLFMIPALWGFCEGAFGWEFKVLSGWLREKGEERVAQSSK</sequence>
<feature type="compositionally biased region" description="Low complexity" evidence="1">
    <location>
        <begin position="227"/>
        <end position="240"/>
    </location>
</feature>
<evidence type="ECO:0000256" key="1">
    <source>
        <dbReference type="SAM" id="MobiDB-lite"/>
    </source>
</evidence>
<reference evidence="2" key="1">
    <citation type="submission" date="2023-01" db="EMBL/GenBank/DDBJ databases">
        <authorList>
            <person name="Van Ghelder C."/>
            <person name="Rancurel C."/>
        </authorList>
    </citation>
    <scope>NUCLEOTIDE SEQUENCE</scope>
    <source>
        <strain evidence="2">CNCM I-4278</strain>
    </source>
</reference>
<accession>A0A9W4UHF6</accession>
<comment type="caution">
    <text evidence="2">The sequence shown here is derived from an EMBL/GenBank/DDBJ whole genome shotgun (WGS) entry which is preliminary data.</text>
</comment>
<dbReference type="OrthoDB" id="3799396at2759"/>
<feature type="compositionally biased region" description="Basic residues" evidence="1">
    <location>
        <begin position="397"/>
        <end position="408"/>
    </location>
</feature>
<dbReference type="EMBL" id="CAOQHR010000006">
    <property type="protein sequence ID" value="CAI6336040.1"/>
    <property type="molecule type" value="Genomic_DNA"/>
</dbReference>
<proteinExistence type="predicted"/>
<feature type="compositionally biased region" description="Polar residues" evidence="1">
    <location>
        <begin position="190"/>
        <end position="201"/>
    </location>
</feature>
<protein>
    <submittedName>
        <fullName evidence="2">Uncharacterized protein</fullName>
    </submittedName>
</protein>
<feature type="compositionally biased region" description="Polar residues" evidence="1">
    <location>
        <begin position="164"/>
        <end position="176"/>
    </location>
</feature>
<feature type="compositionally biased region" description="Low complexity" evidence="1">
    <location>
        <begin position="463"/>
        <end position="499"/>
    </location>
</feature>
<name>A0A9W4UHF6_9PLEO</name>
<feature type="compositionally biased region" description="Basic and acidic residues" evidence="1">
    <location>
        <begin position="434"/>
        <end position="443"/>
    </location>
</feature>
<gene>
    <name evidence="2" type="ORF">PDIGIT_LOCUS9130</name>
</gene>
<feature type="compositionally biased region" description="Low complexity" evidence="1">
    <location>
        <begin position="287"/>
        <end position="310"/>
    </location>
</feature>
<dbReference type="AlphaFoldDB" id="A0A9W4UHF6"/>
<feature type="compositionally biased region" description="Low complexity" evidence="1">
    <location>
        <begin position="508"/>
        <end position="521"/>
    </location>
</feature>
<organism evidence="2 3">
    <name type="scientific">Periconia digitata</name>
    <dbReference type="NCBI Taxonomy" id="1303443"/>
    <lineage>
        <taxon>Eukaryota</taxon>
        <taxon>Fungi</taxon>
        <taxon>Dikarya</taxon>
        <taxon>Ascomycota</taxon>
        <taxon>Pezizomycotina</taxon>
        <taxon>Dothideomycetes</taxon>
        <taxon>Pleosporomycetidae</taxon>
        <taxon>Pleosporales</taxon>
        <taxon>Massarineae</taxon>
        <taxon>Periconiaceae</taxon>
        <taxon>Periconia</taxon>
    </lineage>
</organism>
<feature type="compositionally biased region" description="Polar residues" evidence="1">
    <location>
        <begin position="311"/>
        <end position="326"/>
    </location>
</feature>
<feature type="compositionally biased region" description="Low complexity" evidence="1">
    <location>
        <begin position="261"/>
        <end position="274"/>
    </location>
</feature>
<feature type="compositionally biased region" description="Polar residues" evidence="1">
    <location>
        <begin position="351"/>
        <end position="364"/>
    </location>
</feature>